<name>A0ABQ8GRQ6_9PEZI</name>
<evidence type="ECO:0000313" key="1">
    <source>
        <dbReference type="EMBL" id="KAH7063173.1"/>
    </source>
</evidence>
<evidence type="ECO:0000313" key="2">
    <source>
        <dbReference type="Proteomes" id="UP000774617"/>
    </source>
</evidence>
<gene>
    <name evidence="1" type="ORF">B0J12DRAFT_160520</name>
</gene>
<dbReference type="Proteomes" id="UP000774617">
    <property type="component" value="Unassembled WGS sequence"/>
</dbReference>
<protein>
    <recommendedName>
        <fullName evidence="3">Secreted protein</fullName>
    </recommendedName>
</protein>
<organism evidence="1 2">
    <name type="scientific">Macrophomina phaseolina</name>
    <dbReference type="NCBI Taxonomy" id="35725"/>
    <lineage>
        <taxon>Eukaryota</taxon>
        <taxon>Fungi</taxon>
        <taxon>Dikarya</taxon>
        <taxon>Ascomycota</taxon>
        <taxon>Pezizomycotina</taxon>
        <taxon>Dothideomycetes</taxon>
        <taxon>Dothideomycetes incertae sedis</taxon>
        <taxon>Botryosphaeriales</taxon>
        <taxon>Botryosphaeriaceae</taxon>
        <taxon>Macrophomina</taxon>
    </lineage>
</organism>
<keyword evidence="2" id="KW-1185">Reference proteome</keyword>
<dbReference type="EMBL" id="JAGTJR010000002">
    <property type="protein sequence ID" value="KAH7063173.1"/>
    <property type="molecule type" value="Genomic_DNA"/>
</dbReference>
<reference evidence="1 2" key="1">
    <citation type="journal article" date="2021" name="Nat. Commun.">
        <title>Genetic determinants of endophytism in the Arabidopsis root mycobiome.</title>
        <authorList>
            <person name="Mesny F."/>
            <person name="Miyauchi S."/>
            <person name="Thiergart T."/>
            <person name="Pickel B."/>
            <person name="Atanasova L."/>
            <person name="Karlsson M."/>
            <person name="Huettel B."/>
            <person name="Barry K.W."/>
            <person name="Haridas S."/>
            <person name="Chen C."/>
            <person name="Bauer D."/>
            <person name="Andreopoulos W."/>
            <person name="Pangilinan J."/>
            <person name="LaButti K."/>
            <person name="Riley R."/>
            <person name="Lipzen A."/>
            <person name="Clum A."/>
            <person name="Drula E."/>
            <person name="Henrissat B."/>
            <person name="Kohler A."/>
            <person name="Grigoriev I.V."/>
            <person name="Martin F.M."/>
            <person name="Hacquard S."/>
        </authorList>
    </citation>
    <scope>NUCLEOTIDE SEQUENCE [LARGE SCALE GENOMIC DNA]</scope>
    <source>
        <strain evidence="1 2">MPI-SDFR-AT-0080</strain>
    </source>
</reference>
<comment type="caution">
    <text evidence="1">The sequence shown here is derived from an EMBL/GenBank/DDBJ whole genome shotgun (WGS) entry which is preliminary data.</text>
</comment>
<accession>A0ABQ8GRQ6</accession>
<evidence type="ECO:0008006" key="3">
    <source>
        <dbReference type="Google" id="ProtNLM"/>
    </source>
</evidence>
<sequence>MFRMLACMPCRLSLAYVPGLDISFRRGINPLRLSLALLSPTIHLCFLLASSPDLPLCIGRRLSFFFFFFFLSTMISSSPISHVHGTGAAQRKLWWLRLEIFNGLFTWHARLHLLFASSFQNLSCIITDRDTLRHVMGNAQENCYYKHDTTLSNLQ</sequence>
<proteinExistence type="predicted"/>